<dbReference type="SUPFAM" id="SSF47565">
    <property type="entry name" value="Insect pheromone/odorant-binding proteins"/>
    <property type="match status" value="1"/>
</dbReference>
<sequence length="169" mass="19242">MDGNVKWRLAAILVLILAANVDRVKSSQEVMKKMSTTFFKLLDECKKELSVSDDLIQGLVRFWREDADLGARELGCVIMCIASKQDLVILEDYKMHHENAYNFARDHGADDETAKAIVKIVHDCEKNFDSNPDHCSRVMEVAKCFRDEIHKLKWAPSVEVLIGELMSEA</sequence>
<name>A0A0U3AN58_CNAME</name>
<evidence type="ECO:0000313" key="5">
    <source>
        <dbReference type="EMBL" id="ALT31680.1"/>
    </source>
</evidence>
<feature type="signal peptide" evidence="4">
    <location>
        <begin position="1"/>
        <end position="26"/>
    </location>
</feature>
<dbReference type="GO" id="GO:0005549">
    <property type="term" value="F:odorant binding"/>
    <property type="evidence" value="ECO:0007669"/>
    <property type="project" value="InterPro"/>
</dbReference>
<dbReference type="Pfam" id="PF01395">
    <property type="entry name" value="PBP_GOBP"/>
    <property type="match status" value="1"/>
</dbReference>
<gene>
    <name evidence="5" type="primary">pbp5</name>
</gene>
<keyword evidence="4" id="KW-0732">Signal</keyword>
<keyword evidence="2" id="KW-0813">Transport</keyword>
<dbReference type="CDD" id="cd23992">
    <property type="entry name" value="PBP_GOBP"/>
    <property type="match status" value="1"/>
</dbReference>
<protein>
    <submittedName>
        <fullName evidence="5">Pheromone-binding protein 5</fullName>
    </submittedName>
</protein>
<feature type="chain" id="PRO_5006836146" evidence="4">
    <location>
        <begin position="27"/>
        <end position="169"/>
    </location>
</feature>
<accession>A0A0U3AN58</accession>
<evidence type="ECO:0000256" key="1">
    <source>
        <dbReference type="ARBA" id="ARBA00008098"/>
    </source>
</evidence>
<reference evidence="5" key="1">
    <citation type="journal article" date="2015" name="PLoS ONE">
        <title>Identification and Comparative Expression Profiles of Chemoreception Genes Revealed from Major Chemoreception Organs of the Rice Leaf Folder, Cnaphalocrocis medinalis (Lepidoptera: Pyralidae).</title>
        <authorList>
            <person name="Zeng F.F."/>
            <person name="Zhao Z.F."/>
            <person name="Yan M.J."/>
            <person name="Zhou W."/>
            <person name="Zhang Z."/>
            <person name="Zhang A."/>
            <person name="Lu Z.X."/>
            <person name="Wang M.Q."/>
        </authorList>
    </citation>
    <scope>NUCLEOTIDE SEQUENCE</scope>
</reference>
<dbReference type="InterPro" id="IPR006170">
    <property type="entry name" value="PBP/GOBP"/>
</dbReference>
<dbReference type="PIRSF" id="PIRSF015604">
    <property type="entry name" value="Odorant/phero_bd"/>
    <property type="match status" value="1"/>
</dbReference>
<reference evidence="5" key="2">
    <citation type="submission" date="2015-03" db="EMBL/GenBank/DDBJ databases">
        <authorList>
            <person name="Murphy D."/>
        </authorList>
    </citation>
    <scope>NUCLEOTIDE SEQUENCE</scope>
</reference>
<dbReference type="SMART" id="SM00708">
    <property type="entry name" value="PhBP"/>
    <property type="match status" value="1"/>
</dbReference>
<feature type="disulfide bond" evidence="3">
    <location>
        <begin position="76"/>
        <end position="135"/>
    </location>
</feature>
<keyword evidence="3" id="KW-1015">Disulfide bond</keyword>
<evidence type="ECO:0000256" key="2">
    <source>
        <dbReference type="ARBA" id="ARBA00022448"/>
    </source>
</evidence>
<dbReference type="InterPro" id="IPR006072">
    <property type="entry name" value="Odorant/phero-bd_Lep"/>
</dbReference>
<dbReference type="Gene3D" id="1.10.238.20">
    <property type="entry name" value="Pheromone/general odorant binding protein domain"/>
    <property type="match status" value="1"/>
</dbReference>
<dbReference type="InterPro" id="IPR036728">
    <property type="entry name" value="PBP_GOBP_sf"/>
</dbReference>
<proteinExistence type="evidence at transcript level"/>
<evidence type="ECO:0000256" key="4">
    <source>
        <dbReference type="SAM" id="SignalP"/>
    </source>
</evidence>
<feature type="disulfide bond" evidence="3">
    <location>
        <begin position="45"/>
        <end position="80"/>
    </location>
</feature>
<evidence type="ECO:0000256" key="3">
    <source>
        <dbReference type="PIRSR" id="PIRSR015604-1"/>
    </source>
</evidence>
<comment type="similarity">
    <text evidence="1">Belongs to the PBP/GOBP family.</text>
</comment>
<dbReference type="AlphaFoldDB" id="A0A0U3AN58"/>
<feature type="disulfide bond" evidence="3">
    <location>
        <begin position="124"/>
        <end position="144"/>
    </location>
</feature>
<dbReference type="EMBL" id="KP975161">
    <property type="protein sequence ID" value="ALT31680.1"/>
    <property type="molecule type" value="mRNA"/>
</dbReference>
<organism evidence="5">
    <name type="scientific">Cnaphalocrocis medinalis</name>
    <name type="common">Rice leaffolder moth</name>
    <dbReference type="NCBI Taxonomy" id="437488"/>
    <lineage>
        <taxon>Eukaryota</taxon>
        <taxon>Metazoa</taxon>
        <taxon>Ecdysozoa</taxon>
        <taxon>Arthropoda</taxon>
        <taxon>Hexapoda</taxon>
        <taxon>Insecta</taxon>
        <taxon>Pterygota</taxon>
        <taxon>Neoptera</taxon>
        <taxon>Endopterygota</taxon>
        <taxon>Lepidoptera</taxon>
        <taxon>Glossata</taxon>
        <taxon>Ditrysia</taxon>
        <taxon>Pyraloidea</taxon>
        <taxon>Crambidae</taxon>
        <taxon>Pyraustinae</taxon>
        <taxon>Cnaphalocrocis</taxon>
    </lineage>
</organism>
<dbReference type="PRINTS" id="PR00484">
    <property type="entry name" value="PBPGOBP"/>
</dbReference>